<protein>
    <submittedName>
        <fullName evidence="2">Uncharacterized protein</fullName>
    </submittedName>
</protein>
<feature type="region of interest" description="Disordered" evidence="1">
    <location>
        <begin position="1"/>
        <end position="74"/>
    </location>
</feature>
<evidence type="ECO:0000313" key="2">
    <source>
        <dbReference type="EMBL" id="VFU40193.1"/>
    </source>
</evidence>
<accession>A0A6N2LGT7</accession>
<evidence type="ECO:0000256" key="1">
    <source>
        <dbReference type="SAM" id="MobiDB-lite"/>
    </source>
</evidence>
<feature type="compositionally biased region" description="Basic and acidic residues" evidence="1">
    <location>
        <begin position="41"/>
        <end position="74"/>
    </location>
</feature>
<sequence>MGDNEGAEKREEHEQKEKHEKDKDVKEREGEEKANEKKKKDKEGKKDKEDEGPAKLRQATEARRKMEALSKKREDILKLLQESRINVTQVK</sequence>
<gene>
    <name evidence="2" type="ORF">SVIM_LOCUS228757</name>
</gene>
<feature type="compositionally biased region" description="Basic and acidic residues" evidence="1">
    <location>
        <begin position="1"/>
        <end position="35"/>
    </location>
</feature>
<proteinExistence type="predicted"/>
<name>A0A6N2LGT7_SALVM</name>
<dbReference type="AlphaFoldDB" id="A0A6N2LGT7"/>
<dbReference type="EMBL" id="CAADRP010001541">
    <property type="protein sequence ID" value="VFU40193.1"/>
    <property type="molecule type" value="Genomic_DNA"/>
</dbReference>
<organism evidence="2">
    <name type="scientific">Salix viminalis</name>
    <name type="common">Common osier</name>
    <name type="synonym">Basket willow</name>
    <dbReference type="NCBI Taxonomy" id="40686"/>
    <lineage>
        <taxon>Eukaryota</taxon>
        <taxon>Viridiplantae</taxon>
        <taxon>Streptophyta</taxon>
        <taxon>Embryophyta</taxon>
        <taxon>Tracheophyta</taxon>
        <taxon>Spermatophyta</taxon>
        <taxon>Magnoliopsida</taxon>
        <taxon>eudicotyledons</taxon>
        <taxon>Gunneridae</taxon>
        <taxon>Pentapetalae</taxon>
        <taxon>rosids</taxon>
        <taxon>fabids</taxon>
        <taxon>Malpighiales</taxon>
        <taxon>Salicaceae</taxon>
        <taxon>Saliceae</taxon>
        <taxon>Salix</taxon>
    </lineage>
</organism>
<reference evidence="2" key="1">
    <citation type="submission" date="2019-03" db="EMBL/GenBank/DDBJ databases">
        <authorList>
            <person name="Mank J."/>
            <person name="Almeida P."/>
        </authorList>
    </citation>
    <scope>NUCLEOTIDE SEQUENCE</scope>
    <source>
        <strain evidence="2">78183</strain>
    </source>
</reference>